<dbReference type="GO" id="GO:0046872">
    <property type="term" value="F:metal ion binding"/>
    <property type="evidence" value="ECO:0007669"/>
    <property type="project" value="UniProtKB-KW"/>
</dbReference>
<dbReference type="InterPro" id="IPR004036">
    <property type="entry name" value="Endonuclease-III-like_CS2"/>
</dbReference>
<dbReference type="GO" id="GO:0019104">
    <property type="term" value="F:DNA N-glycosylase activity"/>
    <property type="evidence" value="ECO:0007669"/>
    <property type="project" value="UniProtKB-UniRule"/>
</dbReference>
<evidence type="ECO:0000256" key="3">
    <source>
        <dbReference type="ARBA" id="ARBA00022723"/>
    </source>
</evidence>
<dbReference type="InterPro" id="IPR005759">
    <property type="entry name" value="Nth"/>
</dbReference>
<keyword evidence="10 12" id="KW-0456">Lyase</keyword>
<dbReference type="AlphaFoldDB" id="A0AAE8HY20"/>
<keyword evidence="2 12" id="KW-0004">4Fe-4S</keyword>
<feature type="binding site" evidence="12">
    <location>
        <position position="281"/>
    </location>
    <ligand>
        <name>[4Fe-4S] cluster</name>
        <dbReference type="ChEBI" id="CHEBI:49883"/>
    </ligand>
</feature>
<dbReference type="InterPro" id="IPR011257">
    <property type="entry name" value="DNA_glycosylase"/>
</dbReference>
<dbReference type="CDD" id="cd00056">
    <property type="entry name" value="ENDO3c"/>
    <property type="match status" value="1"/>
</dbReference>
<dbReference type="KEGG" id="mphy:MCBMB27_02973"/>
<feature type="compositionally biased region" description="Low complexity" evidence="13">
    <location>
        <begin position="28"/>
        <end position="44"/>
    </location>
</feature>
<feature type="region of interest" description="Disordered" evidence="13">
    <location>
        <begin position="1"/>
        <end position="82"/>
    </location>
</feature>
<keyword evidence="4 12" id="KW-0227">DNA damage</keyword>
<comment type="catalytic activity">
    <reaction evidence="12">
        <text>2'-deoxyribonucleotide-(2'-deoxyribose 5'-phosphate)-2'-deoxyribonucleotide-DNA = a 3'-end 2'-deoxyribonucleotide-(2,3-dehydro-2,3-deoxyribose 5'-phosphate)-DNA + a 5'-end 5'-phospho-2'-deoxyribonucleoside-DNA + H(+)</text>
        <dbReference type="Rhea" id="RHEA:66592"/>
        <dbReference type="Rhea" id="RHEA-COMP:13180"/>
        <dbReference type="Rhea" id="RHEA-COMP:16897"/>
        <dbReference type="Rhea" id="RHEA-COMP:17067"/>
        <dbReference type="ChEBI" id="CHEBI:15378"/>
        <dbReference type="ChEBI" id="CHEBI:136412"/>
        <dbReference type="ChEBI" id="CHEBI:157695"/>
        <dbReference type="ChEBI" id="CHEBI:167181"/>
        <dbReference type="EC" id="4.2.99.18"/>
    </reaction>
</comment>
<dbReference type="InterPro" id="IPR023170">
    <property type="entry name" value="HhH_base_excis_C"/>
</dbReference>
<evidence type="ECO:0000256" key="12">
    <source>
        <dbReference type="HAMAP-Rule" id="MF_00942"/>
    </source>
</evidence>
<dbReference type="Pfam" id="PF00730">
    <property type="entry name" value="HhH-GPD"/>
    <property type="match status" value="1"/>
</dbReference>
<evidence type="ECO:0000313" key="15">
    <source>
        <dbReference type="EMBL" id="APT32264.1"/>
    </source>
</evidence>
<dbReference type="FunFam" id="1.10.340.30:FF:000001">
    <property type="entry name" value="Endonuclease III"/>
    <property type="match status" value="1"/>
</dbReference>
<dbReference type="InterPro" id="IPR003265">
    <property type="entry name" value="HhH-GPD_domain"/>
</dbReference>
<evidence type="ECO:0000256" key="2">
    <source>
        <dbReference type="ARBA" id="ARBA00022485"/>
    </source>
</evidence>
<dbReference type="PANTHER" id="PTHR10359:SF18">
    <property type="entry name" value="ENDONUCLEASE III"/>
    <property type="match status" value="1"/>
</dbReference>
<proteinExistence type="inferred from homology"/>
<keyword evidence="15" id="KW-0540">Nuclease</keyword>
<dbReference type="Gene3D" id="1.10.340.30">
    <property type="entry name" value="Hypothetical protein, domain 2"/>
    <property type="match status" value="1"/>
</dbReference>
<keyword evidence="17" id="KW-1185">Reference proteome</keyword>
<evidence type="ECO:0000313" key="16">
    <source>
        <dbReference type="EMBL" id="SFH69943.1"/>
    </source>
</evidence>
<feature type="compositionally biased region" description="Low complexity" evidence="13">
    <location>
        <begin position="52"/>
        <end position="64"/>
    </location>
</feature>
<feature type="domain" description="HhH-GPD" evidence="14">
    <location>
        <begin position="122"/>
        <end position="269"/>
    </location>
</feature>
<keyword evidence="5 12" id="KW-0378">Hydrolase</keyword>
<dbReference type="EMBL" id="FOPK01000046">
    <property type="protein sequence ID" value="SFH69943.1"/>
    <property type="molecule type" value="Genomic_DNA"/>
</dbReference>
<evidence type="ECO:0000256" key="11">
    <source>
        <dbReference type="ARBA" id="ARBA00023295"/>
    </source>
</evidence>
<dbReference type="SMART" id="SM00478">
    <property type="entry name" value="ENDO3c"/>
    <property type="match status" value="1"/>
</dbReference>
<dbReference type="Pfam" id="PF10576">
    <property type="entry name" value="EndIII_4Fe-2S"/>
    <property type="match status" value="1"/>
</dbReference>
<evidence type="ECO:0000256" key="13">
    <source>
        <dbReference type="SAM" id="MobiDB-lite"/>
    </source>
</evidence>
<keyword evidence="7 12" id="KW-0411">Iron-sulfur</keyword>
<evidence type="ECO:0000256" key="5">
    <source>
        <dbReference type="ARBA" id="ARBA00022801"/>
    </source>
</evidence>
<evidence type="ECO:0000256" key="4">
    <source>
        <dbReference type="ARBA" id="ARBA00022763"/>
    </source>
</evidence>
<dbReference type="GO" id="GO:0003677">
    <property type="term" value="F:DNA binding"/>
    <property type="evidence" value="ECO:0007669"/>
    <property type="project" value="UniProtKB-UniRule"/>
</dbReference>
<evidence type="ECO:0000256" key="10">
    <source>
        <dbReference type="ARBA" id="ARBA00023239"/>
    </source>
</evidence>
<dbReference type="InterPro" id="IPR003651">
    <property type="entry name" value="Endonuclease3_FeS-loop_motif"/>
</dbReference>
<feature type="binding site" evidence="12">
    <location>
        <position position="271"/>
    </location>
    <ligand>
        <name>[4Fe-4S] cluster</name>
        <dbReference type="ChEBI" id="CHEBI:49883"/>
    </ligand>
</feature>
<sequence length="295" mass="31088">MSARKTPTPVTDRSGGDTAIRATAPSRAAPKGASKGTSKGASKGASKKADPVVSKSALKSAAAVRRGGPIGTARSGHGDTAPEAVDVATLAEIFRRFHAAEPEPKGELHYVNPFTLLVAVVLSAQATDRGVNLATGPLFAVADTPEAMLALGEDRVRDFVRTIGLFNTKAKNVVALSRMLVEQHGGTVPASLEALQVLPGVGAKTASVVLNIAFGVPRIAVDTHIFRVSNRIPLFVGSTTDKVQAGLEALVPEPYRRHAHHWLILHGRYTCKARKPECPRCLIADLCRYPSKTSA</sequence>
<dbReference type="GO" id="GO:0140078">
    <property type="term" value="F:class I DNA-(apurinic or apyrimidinic site) endonuclease activity"/>
    <property type="evidence" value="ECO:0007669"/>
    <property type="project" value="UniProtKB-EC"/>
</dbReference>
<dbReference type="EC" id="4.2.99.18" evidence="12"/>
<reference evidence="15 17" key="1">
    <citation type="submission" date="2016-04" db="EMBL/GenBank/DDBJ databases">
        <title>Complete genome sequencing and analysis of CBMB27, Methylobacterium phyllosphaerae isolated from leaf tissues of rice (Oryza sativa L.).</title>
        <authorList>
            <person name="Lee Y."/>
            <person name="Hwangbo K."/>
            <person name="Chung H."/>
            <person name="Yoo J."/>
            <person name="Kim K.Y."/>
            <person name="Sa T.M."/>
            <person name="Um Y."/>
            <person name="Madhaiyan M."/>
        </authorList>
    </citation>
    <scope>NUCLEOTIDE SEQUENCE [LARGE SCALE GENOMIC DNA]</scope>
    <source>
        <strain evidence="15 17">CBMB27</strain>
    </source>
</reference>
<evidence type="ECO:0000259" key="14">
    <source>
        <dbReference type="SMART" id="SM00478"/>
    </source>
</evidence>
<keyword evidence="15" id="KW-0255">Endonuclease</keyword>
<dbReference type="PROSITE" id="PS01155">
    <property type="entry name" value="ENDONUCLEASE_III_2"/>
    <property type="match status" value="1"/>
</dbReference>
<dbReference type="SUPFAM" id="SSF48150">
    <property type="entry name" value="DNA-glycosylase"/>
    <property type="match status" value="1"/>
</dbReference>
<dbReference type="NCBIfam" id="TIGR01083">
    <property type="entry name" value="nth"/>
    <property type="match status" value="1"/>
</dbReference>
<dbReference type="Proteomes" id="UP000185487">
    <property type="component" value="Chromosome"/>
</dbReference>
<dbReference type="PANTHER" id="PTHR10359">
    <property type="entry name" value="A/G-SPECIFIC ADENINE GLYCOSYLASE/ENDONUCLEASE III"/>
    <property type="match status" value="1"/>
</dbReference>
<keyword evidence="9 12" id="KW-0234">DNA repair</keyword>
<keyword evidence="6 12" id="KW-0408">Iron</keyword>
<feature type="binding site" evidence="12">
    <location>
        <position position="287"/>
    </location>
    <ligand>
        <name>[4Fe-4S] cluster</name>
        <dbReference type="ChEBI" id="CHEBI:49883"/>
    </ligand>
</feature>
<name>A0AAE8HY20_9HYPH</name>
<dbReference type="Gene3D" id="1.10.1670.10">
    <property type="entry name" value="Helix-hairpin-Helix base-excision DNA repair enzymes (C-terminal)"/>
    <property type="match status" value="1"/>
</dbReference>
<comment type="function">
    <text evidence="12">DNA repair enzyme that has both DNA N-glycosylase activity and AP-lyase activity. The DNA N-glycosylase activity releases various damaged pyrimidines from DNA by cleaving the N-glycosidic bond, leaving an AP (apurinic/apyrimidinic) site. The AP-lyase activity cleaves the phosphodiester bond 3' to the AP site by a beta-elimination, leaving a 3'-terminal unsaturated sugar and a product with a terminal 5'-phosphate.</text>
</comment>
<evidence type="ECO:0000256" key="8">
    <source>
        <dbReference type="ARBA" id="ARBA00023125"/>
    </source>
</evidence>
<keyword evidence="11 12" id="KW-0326">Glycosidase</keyword>
<protein>
    <recommendedName>
        <fullName evidence="12">Endonuclease III</fullName>
        <ecNumber evidence="12">4.2.99.18</ecNumber>
    </recommendedName>
    <alternativeName>
        <fullName evidence="12">DNA-(apurinic or apyrimidinic site) lyase</fullName>
    </alternativeName>
</protein>
<organism evidence="16 18">
    <name type="scientific">Methylobacterium phyllosphaerae</name>
    <dbReference type="NCBI Taxonomy" id="418223"/>
    <lineage>
        <taxon>Bacteria</taxon>
        <taxon>Pseudomonadati</taxon>
        <taxon>Pseudomonadota</taxon>
        <taxon>Alphaproteobacteria</taxon>
        <taxon>Hyphomicrobiales</taxon>
        <taxon>Methylobacteriaceae</taxon>
        <taxon>Methylobacterium</taxon>
    </lineage>
</organism>
<dbReference type="GO" id="GO:0051539">
    <property type="term" value="F:4 iron, 4 sulfur cluster binding"/>
    <property type="evidence" value="ECO:0007669"/>
    <property type="project" value="UniProtKB-UniRule"/>
</dbReference>
<evidence type="ECO:0000256" key="9">
    <source>
        <dbReference type="ARBA" id="ARBA00023204"/>
    </source>
</evidence>
<evidence type="ECO:0000256" key="1">
    <source>
        <dbReference type="ARBA" id="ARBA00008343"/>
    </source>
</evidence>
<keyword evidence="8 12" id="KW-0238">DNA-binding</keyword>
<reference evidence="16 18" key="2">
    <citation type="submission" date="2016-10" db="EMBL/GenBank/DDBJ databases">
        <authorList>
            <person name="Varghese N."/>
            <person name="Submissions S."/>
        </authorList>
    </citation>
    <scope>NUCLEOTIDE SEQUENCE [LARGE SCALE GENOMIC DNA]</scope>
    <source>
        <strain evidence="16 18">CBMB27</strain>
    </source>
</reference>
<evidence type="ECO:0000313" key="17">
    <source>
        <dbReference type="Proteomes" id="UP000185487"/>
    </source>
</evidence>
<evidence type="ECO:0000256" key="7">
    <source>
        <dbReference type="ARBA" id="ARBA00023014"/>
    </source>
</evidence>
<evidence type="ECO:0000256" key="6">
    <source>
        <dbReference type="ARBA" id="ARBA00023004"/>
    </source>
</evidence>
<dbReference type="GO" id="GO:0006285">
    <property type="term" value="P:base-excision repair, AP site formation"/>
    <property type="evidence" value="ECO:0007669"/>
    <property type="project" value="TreeGrafter"/>
</dbReference>
<comment type="cofactor">
    <cofactor evidence="12">
        <name>[4Fe-4S] cluster</name>
        <dbReference type="ChEBI" id="CHEBI:49883"/>
    </cofactor>
    <text evidence="12">Binds 1 [4Fe-4S] cluster.</text>
</comment>
<dbReference type="Proteomes" id="UP000199140">
    <property type="component" value="Unassembled WGS sequence"/>
</dbReference>
<accession>A0AAE8HY20</accession>
<keyword evidence="3 12" id="KW-0479">Metal-binding</keyword>
<dbReference type="EMBL" id="CP015367">
    <property type="protein sequence ID" value="APT32264.1"/>
    <property type="molecule type" value="Genomic_DNA"/>
</dbReference>
<comment type="similarity">
    <text evidence="1 12">Belongs to the Nth/MutY family.</text>
</comment>
<gene>
    <name evidence="12" type="primary">nth</name>
    <name evidence="15" type="ORF">MCBMB27_02973</name>
    <name evidence="16" type="ORF">SAMN05192567_14630</name>
</gene>
<dbReference type="RefSeq" id="WP_236952714.1">
    <property type="nucleotide sequence ID" value="NZ_CP015367.1"/>
</dbReference>
<evidence type="ECO:0000313" key="18">
    <source>
        <dbReference type="Proteomes" id="UP000199140"/>
    </source>
</evidence>
<dbReference type="HAMAP" id="MF_00942">
    <property type="entry name" value="Nth"/>
    <property type="match status" value="1"/>
</dbReference>
<feature type="binding site" evidence="12">
    <location>
        <position position="278"/>
    </location>
    <ligand>
        <name>[4Fe-4S] cluster</name>
        <dbReference type="ChEBI" id="CHEBI:49883"/>
    </ligand>
</feature>
<dbReference type="FunFam" id="1.10.1670.10:FF:000001">
    <property type="entry name" value="Endonuclease III"/>
    <property type="match status" value="1"/>
</dbReference>